<protein>
    <submittedName>
        <fullName evidence="1">Uncharacterized protein</fullName>
    </submittedName>
</protein>
<organism evidence="1 2">
    <name type="scientific">Plakobranchus ocellatus</name>
    <dbReference type="NCBI Taxonomy" id="259542"/>
    <lineage>
        <taxon>Eukaryota</taxon>
        <taxon>Metazoa</taxon>
        <taxon>Spiralia</taxon>
        <taxon>Lophotrochozoa</taxon>
        <taxon>Mollusca</taxon>
        <taxon>Gastropoda</taxon>
        <taxon>Heterobranchia</taxon>
        <taxon>Euthyneura</taxon>
        <taxon>Panpulmonata</taxon>
        <taxon>Sacoglossa</taxon>
        <taxon>Placobranchoidea</taxon>
        <taxon>Plakobranchidae</taxon>
        <taxon>Plakobranchus</taxon>
    </lineage>
</organism>
<dbReference type="Proteomes" id="UP000735302">
    <property type="component" value="Unassembled WGS sequence"/>
</dbReference>
<reference evidence="1 2" key="1">
    <citation type="journal article" date="2021" name="Elife">
        <title>Chloroplast acquisition without the gene transfer in kleptoplastic sea slugs, Plakobranchus ocellatus.</title>
        <authorList>
            <person name="Maeda T."/>
            <person name="Takahashi S."/>
            <person name="Yoshida T."/>
            <person name="Shimamura S."/>
            <person name="Takaki Y."/>
            <person name="Nagai Y."/>
            <person name="Toyoda A."/>
            <person name="Suzuki Y."/>
            <person name="Arimoto A."/>
            <person name="Ishii H."/>
            <person name="Satoh N."/>
            <person name="Nishiyama T."/>
            <person name="Hasebe M."/>
            <person name="Maruyama T."/>
            <person name="Minagawa J."/>
            <person name="Obokata J."/>
            <person name="Shigenobu S."/>
        </authorList>
    </citation>
    <scope>NUCLEOTIDE SEQUENCE [LARGE SCALE GENOMIC DNA]</scope>
</reference>
<accession>A0AAV4DGB5</accession>
<name>A0AAV4DGB5_9GAST</name>
<comment type="caution">
    <text evidence="1">The sequence shown here is derived from an EMBL/GenBank/DDBJ whole genome shotgun (WGS) entry which is preliminary data.</text>
</comment>
<sequence length="155" mass="17742">MNYSLHWITGTQDGGTPQIRSSSHGWLTRASRALDEVTQKQEVTVVELKHAIDEISSRLQNVDDIQSQTEVDTDESTLKEAIDEAFRYRQRQLEIKIKADISLQQLVDTKEDRGSDTINTHNASNHRPNFLCNARLPKLELPNFGGDYLEFRVFV</sequence>
<keyword evidence="2" id="KW-1185">Reference proteome</keyword>
<gene>
    <name evidence="1" type="ORF">PoB_006953000</name>
</gene>
<evidence type="ECO:0000313" key="1">
    <source>
        <dbReference type="EMBL" id="GFO43025.1"/>
    </source>
</evidence>
<dbReference type="EMBL" id="BLXT01007853">
    <property type="protein sequence ID" value="GFO43025.1"/>
    <property type="molecule type" value="Genomic_DNA"/>
</dbReference>
<proteinExistence type="predicted"/>
<dbReference type="AlphaFoldDB" id="A0AAV4DGB5"/>
<evidence type="ECO:0000313" key="2">
    <source>
        <dbReference type="Proteomes" id="UP000735302"/>
    </source>
</evidence>